<dbReference type="EMBL" id="ASGP02000004">
    <property type="protein sequence ID" value="KAH9511362.1"/>
    <property type="molecule type" value="Genomic_DNA"/>
</dbReference>
<name>A0A922HYS3_DERFA</name>
<keyword evidence="2" id="KW-1185">Reference proteome</keyword>
<proteinExistence type="predicted"/>
<organism evidence="1 2">
    <name type="scientific">Dermatophagoides farinae</name>
    <name type="common">American house dust mite</name>
    <dbReference type="NCBI Taxonomy" id="6954"/>
    <lineage>
        <taxon>Eukaryota</taxon>
        <taxon>Metazoa</taxon>
        <taxon>Ecdysozoa</taxon>
        <taxon>Arthropoda</taxon>
        <taxon>Chelicerata</taxon>
        <taxon>Arachnida</taxon>
        <taxon>Acari</taxon>
        <taxon>Acariformes</taxon>
        <taxon>Sarcoptiformes</taxon>
        <taxon>Astigmata</taxon>
        <taxon>Psoroptidia</taxon>
        <taxon>Analgoidea</taxon>
        <taxon>Pyroglyphidae</taxon>
        <taxon>Dermatophagoidinae</taxon>
        <taxon>Dermatophagoides</taxon>
    </lineage>
</organism>
<reference evidence="1" key="1">
    <citation type="submission" date="2013-05" db="EMBL/GenBank/DDBJ databases">
        <authorList>
            <person name="Yim A.K.Y."/>
            <person name="Chan T.F."/>
            <person name="Ji K.M."/>
            <person name="Liu X.Y."/>
            <person name="Zhou J.W."/>
            <person name="Li R.Q."/>
            <person name="Yang K.Y."/>
            <person name="Li J."/>
            <person name="Li M."/>
            <person name="Law P.T.W."/>
            <person name="Wu Y.L."/>
            <person name="Cai Z.L."/>
            <person name="Qin H."/>
            <person name="Bao Y."/>
            <person name="Leung R.K.K."/>
            <person name="Ng P.K.S."/>
            <person name="Zou J."/>
            <person name="Zhong X.J."/>
            <person name="Ran P.X."/>
            <person name="Zhong N.S."/>
            <person name="Liu Z.G."/>
            <person name="Tsui S.K.W."/>
        </authorList>
    </citation>
    <scope>NUCLEOTIDE SEQUENCE</scope>
    <source>
        <strain evidence="1">Derf</strain>
        <tissue evidence="1">Whole organism</tissue>
    </source>
</reference>
<sequence>MPLKQFVQLRSRSRFQRNAFCAHFAADFASNRWCSPSIEHRKKHLRFNVECLHAMNPQGYPIESIDTNLD</sequence>
<dbReference type="AlphaFoldDB" id="A0A922HYS3"/>
<protein>
    <submittedName>
        <fullName evidence="1">Uncharacterized protein</fullName>
    </submittedName>
</protein>
<evidence type="ECO:0000313" key="1">
    <source>
        <dbReference type="EMBL" id="KAH9511362.1"/>
    </source>
</evidence>
<accession>A0A922HYS3</accession>
<dbReference type="Proteomes" id="UP000790347">
    <property type="component" value="Unassembled WGS sequence"/>
</dbReference>
<comment type="caution">
    <text evidence="1">The sequence shown here is derived from an EMBL/GenBank/DDBJ whole genome shotgun (WGS) entry which is preliminary data.</text>
</comment>
<evidence type="ECO:0000313" key="2">
    <source>
        <dbReference type="Proteomes" id="UP000790347"/>
    </source>
</evidence>
<reference evidence="1" key="2">
    <citation type="journal article" date="2022" name="Res Sq">
        <title>Comparative Genomics Reveals Insights into the Divergent Evolution of Astigmatic Mites and Household Pest Adaptations.</title>
        <authorList>
            <person name="Xiong Q."/>
            <person name="Wan A.T.-Y."/>
            <person name="Liu X.-Y."/>
            <person name="Fung C.S.-H."/>
            <person name="Xiao X."/>
            <person name="Malainual N."/>
            <person name="Hou J."/>
            <person name="Wang L."/>
            <person name="Wang M."/>
            <person name="Yang K."/>
            <person name="Cui Y."/>
            <person name="Leung E."/>
            <person name="Nong W."/>
            <person name="Shin S.-K."/>
            <person name="Au S."/>
            <person name="Jeong K.Y."/>
            <person name="Chew F.T."/>
            <person name="Hui J."/>
            <person name="Leung T.F."/>
            <person name="Tungtrongchitr A."/>
            <person name="Zhong N."/>
            <person name="Liu Z."/>
            <person name="Tsui S."/>
        </authorList>
    </citation>
    <scope>NUCLEOTIDE SEQUENCE</scope>
    <source>
        <strain evidence="1">Derf</strain>
        <tissue evidence="1">Whole organism</tissue>
    </source>
</reference>
<gene>
    <name evidence="1" type="ORF">DERF_009830</name>
</gene>